<feature type="binding site" evidence="5">
    <location>
        <position position="101"/>
    </location>
    <ligand>
        <name>S-adenosyl-L-methionine</name>
        <dbReference type="ChEBI" id="CHEBI:59789"/>
    </ligand>
</feature>
<name>A0A5Q3Q455_9PSEU</name>
<dbReference type="InterPro" id="IPR020596">
    <property type="entry name" value="rRNA_Ade_Mease_Trfase_CS"/>
</dbReference>
<dbReference type="InterPro" id="IPR020598">
    <property type="entry name" value="rRNA_Ade_methylase_Trfase_N"/>
</dbReference>
<feature type="binding site" evidence="5">
    <location>
        <position position="15"/>
    </location>
    <ligand>
        <name>S-adenosyl-L-methionine</name>
        <dbReference type="ChEBI" id="CHEBI:59789"/>
    </ligand>
</feature>
<feature type="binding site" evidence="5">
    <location>
        <position position="85"/>
    </location>
    <ligand>
        <name>S-adenosyl-L-methionine</name>
        <dbReference type="ChEBI" id="CHEBI:59789"/>
    </ligand>
</feature>
<dbReference type="NCBIfam" id="NF000499">
    <property type="entry name" value="Erm23S_rRNA_broad"/>
    <property type="match status" value="1"/>
</dbReference>
<keyword evidence="8" id="KW-1185">Reference proteome</keyword>
<evidence type="ECO:0000313" key="8">
    <source>
        <dbReference type="Proteomes" id="UP000371041"/>
    </source>
</evidence>
<feature type="binding site" evidence="5">
    <location>
        <position position="17"/>
    </location>
    <ligand>
        <name>S-adenosyl-L-methionine</name>
        <dbReference type="ChEBI" id="CHEBI:59789"/>
    </ligand>
</feature>
<evidence type="ECO:0000259" key="6">
    <source>
        <dbReference type="SMART" id="SM00650"/>
    </source>
</evidence>
<feature type="binding site" evidence="5">
    <location>
        <position position="62"/>
    </location>
    <ligand>
        <name>S-adenosyl-L-methionine</name>
        <dbReference type="ChEBI" id="CHEBI:59789"/>
    </ligand>
</feature>
<dbReference type="Gene3D" id="3.40.50.150">
    <property type="entry name" value="Vaccinia Virus protein VP39"/>
    <property type="match status" value="1"/>
</dbReference>
<feature type="domain" description="Ribosomal RNA adenine methylase transferase N-terminal" evidence="6">
    <location>
        <begin position="22"/>
        <end position="182"/>
    </location>
</feature>
<dbReference type="Proteomes" id="UP000371041">
    <property type="component" value="Chromosome"/>
</dbReference>
<keyword evidence="1 5" id="KW-0489">Methyltransferase</keyword>
<dbReference type="GO" id="GO:0000179">
    <property type="term" value="F:rRNA (adenine-N6,N6-)-dimethyltransferase activity"/>
    <property type="evidence" value="ECO:0007669"/>
    <property type="project" value="UniProtKB-UniRule"/>
</dbReference>
<dbReference type="SUPFAM" id="SSF53335">
    <property type="entry name" value="S-adenosyl-L-methionine-dependent methyltransferases"/>
    <property type="match status" value="1"/>
</dbReference>
<evidence type="ECO:0000256" key="4">
    <source>
        <dbReference type="ARBA" id="ARBA00022884"/>
    </source>
</evidence>
<dbReference type="InterPro" id="IPR029063">
    <property type="entry name" value="SAM-dependent_MTases_sf"/>
</dbReference>
<dbReference type="AlphaFoldDB" id="A0A5Q3Q455"/>
<dbReference type="SMART" id="SM00650">
    <property type="entry name" value="rADc"/>
    <property type="match status" value="1"/>
</dbReference>
<dbReference type="EMBL" id="CP045929">
    <property type="protein sequence ID" value="QGK69232.1"/>
    <property type="molecule type" value="Genomic_DNA"/>
</dbReference>
<evidence type="ECO:0000256" key="5">
    <source>
        <dbReference type="PROSITE-ProRule" id="PRU01026"/>
    </source>
</evidence>
<comment type="similarity">
    <text evidence="5">Belongs to the class I-like SAM-binding methyltransferase superfamily. rRNA adenine N(6)-methyltransferase family.</text>
</comment>
<keyword evidence="3 5" id="KW-0949">S-adenosyl-L-methionine</keyword>
<dbReference type="PANTHER" id="PTHR11727">
    <property type="entry name" value="DIMETHYLADENOSINE TRANSFERASE"/>
    <property type="match status" value="1"/>
</dbReference>
<evidence type="ECO:0000256" key="3">
    <source>
        <dbReference type="ARBA" id="ARBA00022691"/>
    </source>
</evidence>
<dbReference type="Pfam" id="PF00398">
    <property type="entry name" value="RrnaAD"/>
    <property type="match status" value="1"/>
</dbReference>
<dbReference type="CDD" id="cd02440">
    <property type="entry name" value="AdoMet_MTases"/>
    <property type="match status" value="1"/>
</dbReference>
<accession>A0A5Q3Q455</accession>
<dbReference type="PROSITE" id="PS51689">
    <property type="entry name" value="SAM_RNA_A_N6_MT"/>
    <property type="match status" value="1"/>
</dbReference>
<dbReference type="InterPro" id="IPR001737">
    <property type="entry name" value="KsgA/Erm"/>
</dbReference>
<dbReference type="GO" id="GO:0005829">
    <property type="term" value="C:cytosol"/>
    <property type="evidence" value="ECO:0007669"/>
    <property type="project" value="TreeGrafter"/>
</dbReference>
<proteinExistence type="inferred from homology"/>
<dbReference type="PANTHER" id="PTHR11727:SF7">
    <property type="entry name" value="DIMETHYLADENOSINE TRANSFERASE-RELATED"/>
    <property type="match status" value="1"/>
</dbReference>
<evidence type="ECO:0000256" key="1">
    <source>
        <dbReference type="ARBA" id="ARBA00022603"/>
    </source>
</evidence>
<keyword evidence="2 5" id="KW-0808">Transferase</keyword>
<reference evidence="8" key="1">
    <citation type="submission" date="2019-11" db="EMBL/GenBank/DDBJ databases">
        <title>The complete genome sequence of Saccharopolyspora sp. E2A.</title>
        <authorList>
            <person name="Zhang G."/>
        </authorList>
    </citation>
    <scope>NUCLEOTIDE SEQUENCE [LARGE SCALE GENOMIC DNA]</scope>
    <source>
        <strain evidence="8">E2A</strain>
    </source>
</reference>
<dbReference type="PROSITE" id="PS01131">
    <property type="entry name" value="RRNA_A_DIMETH"/>
    <property type="match status" value="1"/>
</dbReference>
<sequence>MPASMPGGREELGQNFLVSSRVIGTIVDLVARTAGPVVELGAGDGAVTLPLSRGGRSVTAVEIDPRRVRRLRRTVPEHVAIVQQDMLRYRPPRHPHVLVANLPFHLTTSVLRRVLAQEHWTDAVLLVQWEVARRRAGVGGASLMTASWWPWYEFAVVTRVPAEAFRPVPSVDGGLLTVTRRKTPLVVDRVGYQRFVRDVFTGRGRGVSEVVTRTGWVSRPSMRAWMGARGLRSTMLPKDLTAEHWASLWALATEDALSVRHLRFEQHPDSHVNSPRKRGRSR</sequence>
<dbReference type="GO" id="GO:0003723">
    <property type="term" value="F:RNA binding"/>
    <property type="evidence" value="ECO:0007669"/>
    <property type="project" value="UniProtKB-UniRule"/>
</dbReference>
<organism evidence="7 8">
    <name type="scientific">Allosaccharopolyspora coralli</name>
    <dbReference type="NCBI Taxonomy" id="2665642"/>
    <lineage>
        <taxon>Bacteria</taxon>
        <taxon>Bacillati</taxon>
        <taxon>Actinomycetota</taxon>
        <taxon>Actinomycetes</taxon>
        <taxon>Pseudonocardiales</taxon>
        <taxon>Pseudonocardiaceae</taxon>
        <taxon>Allosaccharopolyspora</taxon>
    </lineage>
</organism>
<gene>
    <name evidence="7" type="primary">erm</name>
    <name evidence="7" type="ORF">GIY23_06515</name>
</gene>
<feature type="binding site" evidence="5">
    <location>
        <position position="41"/>
    </location>
    <ligand>
        <name>S-adenosyl-L-methionine</name>
        <dbReference type="ChEBI" id="CHEBI:59789"/>
    </ligand>
</feature>
<evidence type="ECO:0000256" key="2">
    <source>
        <dbReference type="ARBA" id="ARBA00022679"/>
    </source>
</evidence>
<dbReference type="KEGG" id="sace:GIY23_06515"/>
<keyword evidence="4 5" id="KW-0694">RNA-binding</keyword>
<protein>
    <submittedName>
        <fullName evidence="7">23S ribosomal RNA methyltransferase Erm</fullName>
    </submittedName>
</protein>
<evidence type="ECO:0000313" key="7">
    <source>
        <dbReference type="EMBL" id="QGK69232.1"/>
    </source>
</evidence>